<comment type="subcellular location">
    <subcellularLocation>
        <location evidence="3 11">Secreted</location>
    </subcellularLocation>
</comment>
<evidence type="ECO:0000256" key="10">
    <source>
        <dbReference type="ARBA" id="ARBA00023239"/>
    </source>
</evidence>
<dbReference type="FunFam" id="2.160.20.10:FF:000036">
    <property type="entry name" value="Pectate lyase A"/>
    <property type="match status" value="1"/>
</dbReference>
<dbReference type="InterPro" id="IPR002022">
    <property type="entry name" value="Pec_lyase"/>
</dbReference>
<dbReference type="PANTHER" id="PTHR31683">
    <property type="entry name" value="PECTATE LYASE 18-RELATED"/>
    <property type="match status" value="1"/>
</dbReference>
<evidence type="ECO:0000256" key="11">
    <source>
        <dbReference type="RuleBase" id="RU361173"/>
    </source>
</evidence>
<dbReference type="Pfam" id="PF00544">
    <property type="entry name" value="Pectate_lyase_4"/>
    <property type="match status" value="1"/>
</dbReference>
<evidence type="ECO:0000313" key="15">
    <source>
        <dbReference type="Proteomes" id="UP000277580"/>
    </source>
</evidence>
<dbReference type="Gene3D" id="2.160.20.10">
    <property type="entry name" value="Single-stranded right-handed beta-helix, Pectin lyase-like"/>
    <property type="match status" value="1"/>
</dbReference>
<dbReference type="PANTHER" id="PTHR31683:SF18">
    <property type="entry name" value="PECTATE LYASE 21-RELATED"/>
    <property type="match status" value="1"/>
</dbReference>
<comment type="cofactor">
    <cofactor evidence="2">
        <name>Ca(2+)</name>
        <dbReference type="ChEBI" id="CHEBI:29108"/>
    </cofactor>
</comment>
<keyword evidence="7" id="KW-0479">Metal-binding</keyword>
<dbReference type="AlphaFoldDB" id="A0A3N4KS93"/>
<keyword evidence="11" id="KW-0119">Carbohydrate metabolism</keyword>
<feature type="domain" description="Pectate lyase" evidence="13">
    <location>
        <begin position="50"/>
        <end position="265"/>
    </location>
</feature>
<evidence type="ECO:0000256" key="2">
    <source>
        <dbReference type="ARBA" id="ARBA00001913"/>
    </source>
</evidence>
<dbReference type="STRING" id="1392247.A0A3N4KS93"/>
<keyword evidence="11" id="KW-0624">Polysaccharide degradation</keyword>
<evidence type="ECO:0000256" key="12">
    <source>
        <dbReference type="SAM" id="SignalP"/>
    </source>
</evidence>
<dbReference type="InterPro" id="IPR011050">
    <property type="entry name" value="Pectin_lyase_fold/virulence"/>
</dbReference>
<feature type="chain" id="PRO_5017953626" description="pectate lyase" evidence="12">
    <location>
        <begin position="19"/>
        <end position="328"/>
    </location>
</feature>
<dbReference type="GO" id="GO:0030570">
    <property type="term" value="F:pectate lyase activity"/>
    <property type="evidence" value="ECO:0007669"/>
    <property type="project" value="UniProtKB-EC"/>
</dbReference>
<comment type="similarity">
    <text evidence="4 11">Belongs to the polysaccharide lyase 1 family.</text>
</comment>
<protein>
    <recommendedName>
        <fullName evidence="5">pectate lyase</fullName>
        <ecNumber evidence="5">4.2.2.2</ecNumber>
    </recommendedName>
</protein>
<dbReference type="GO" id="GO:0000272">
    <property type="term" value="P:polysaccharide catabolic process"/>
    <property type="evidence" value="ECO:0007669"/>
    <property type="project" value="UniProtKB-KW"/>
</dbReference>
<dbReference type="Proteomes" id="UP000277580">
    <property type="component" value="Unassembled WGS sequence"/>
</dbReference>
<dbReference type="GO" id="GO:0005576">
    <property type="term" value="C:extracellular region"/>
    <property type="evidence" value="ECO:0007669"/>
    <property type="project" value="UniProtKB-SubCell"/>
</dbReference>
<dbReference type="EC" id="4.2.2.2" evidence="5"/>
<dbReference type="EMBL" id="ML119129">
    <property type="protein sequence ID" value="RPB12279.1"/>
    <property type="molecule type" value="Genomic_DNA"/>
</dbReference>
<keyword evidence="9" id="KW-0106">Calcium</keyword>
<evidence type="ECO:0000256" key="9">
    <source>
        <dbReference type="ARBA" id="ARBA00022837"/>
    </source>
</evidence>
<keyword evidence="8 12" id="KW-0732">Signal</keyword>
<evidence type="ECO:0000256" key="1">
    <source>
        <dbReference type="ARBA" id="ARBA00000695"/>
    </source>
</evidence>
<gene>
    <name evidence="14" type="ORF">P167DRAFT_506689</name>
</gene>
<name>A0A3N4KS93_9PEZI</name>
<feature type="signal peptide" evidence="12">
    <location>
        <begin position="1"/>
        <end position="18"/>
    </location>
</feature>
<evidence type="ECO:0000259" key="13">
    <source>
        <dbReference type="SMART" id="SM00656"/>
    </source>
</evidence>
<evidence type="ECO:0000313" key="14">
    <source>
        <dbReference type="EMBL" id="RPB12279.1"/>
    </source>
</evidence>
<dbReference type="InParanoid" id="A0A3N4KS93"/>
<accession>A0A3N4KS93</accession>
<reference evidence="14 15" key="1">
    <citation type="journal article" date="2018" name="Nat. Ecol. Evol.">
        <title>Pezizomycetes genomes reveal the molecular basis of ectomycorrhizal truffle lifestyle.</title>
        <authorList>
            <person name="Murat C."/>
            <person name="Payen T."/>
            <person name="Noel B."/>
            <person name="Kuo A."/>
            <person name="Morin E."/>
            <person name="Chen J."/>
            <person name="Kohler A."/>
            <person name="Krizsan K."/>
            <person name="Balestrini R."/>
            <person name="Da Silva C."/>
            <person name="Montanini B."/>
            <person name="Hainaut M."/>
            <person name="Levati E."/>
            <person name="Barry K.W."/>
            <person name="Belfiori B."/>
            <person name="Cichocki N."/>
            <person name="Clum A."/>
            <person name="Dockter R.B."/>
            <person name="Fauchery L."/>
            <person name="Guy J."/>
            <person name="Iotti M."/>
            <person name="Le Tacon F."/>
            <person name="Lindquist E.A."/>
            <person name="Lipzen A."/>
            <person name="Malagnac F."/>
            <person name="Mello A."/>
            <person name="Molinier V."/>
            <person name="Miyauchi S."/>
            <person name="Poulain J."/>
            <person name="Riccioni C."/>
            <person name="Rubini A."/>
            <person name="Sitrit Y."/>
            <person name="Splivallo R."/>
            <person name="Traeger S."/>
            <person name="Wang M."/>
            <person name="Zifcakova L."/>
            <person name="Wipf D."/>
            <person name="Zambonelli A."/>
            <person name="Paolocci F."/>
            <person name="Nowrousian M."/>
            <person name="Ottonello S."/>
            <person name="Baldrian P."/>
            <person name="Spatafora J.W."/>
            <person name="Henrissat B."/>
            <person name="Nagy L.G."/>
            <person name="Aury J.M."/>
            <person name="Wincker P."/>
            <person name="Grigoriev I.V."/>
            <person name="Bonfante P."/>
            <person name="Martin F.M."/>
        </authorList>
    </citation>
    <scope>NUCLEOTIDE SEQUENCE [LARGE SCALE GENOMIC DNA]</scope>
    <source>
        <strain evidence="14 15">CCBAS932</strain>
    </source>
</reference>
<comment type="catalytic activity">
    <reaction evidence="1">
        <text>Eliminative cleavage of (1-&gt;4)-alpha-D-galacturonan to give oligosaccharides with 4-deoxy-alpha-D-galact-4-enuronosyl groups at their non-reducing ends.</text>
        <dbReference type="EC" id="4.2.2.2"/>
    </reaction>
</comment>
<evidence type="ECO:0000256" key="7">
    <source>
        <dbReference type="ARBA" id="ARBA00022723"/>
    </source>
</evidence>
<evidence type="ECO:0000256" key="5">
    <source>
        <dbReference type="ARBA" id="ARBA00012272"/>
    </source>
</evidence>
<sequence>MKFSLPLLAVCLTQLVSAIPSSINKRAVTGYSTVATTGFATQNGGTTGGSGGTVTTVTTLAALTAAVAGDAKKIVIVSGTLTSTESEGVAVKPGSNTSILGAQGATLVNIGIRVLNVENVIVRGLKIQKVLASTDAIAIQASSNVWIDHNDLSSDMDHDKDYYDGLLDITHGCDWITVSYNYLHDHWKASLVGHSDSNSAEDTGHLTVTYHHNYWKNLNSRGPSFRFGTGHIYNNYYDTLNDGINTRDGAQLLIENNVFVNTEDAIYSTDAGYAVATGNDLGIGTNEALVGTITSSSLPYTYTLDAVSALSALTTSAGATVWFSSSTA</sequence>
<organism evidence="14 15">
    <name type="scientific">Morchella conica CCBAS932</name>
    <dbReference type="NCBI Taxonomy" id="1392247"/>
    <lineage>
        <taxon>Eukaryota</taxon>
        <taxon>Fungi</taxon>
        <taxon>Dikarya</taxon>
        <taxon>Ascomycota</taxon>
        <taxon>Pezizomycotina</taxon>
        <taxon>Pezizomycetes</taxon>
        <taxon>Pezizales</taxon>
        <taxon>Morchellaceae</taxon>
        <taxon>Morchella</taxon>
    </lineage>
</organism>
<evidence type="ECO:0000256" key="4">
    <source>
        <dbReference type="ARBA" id="ARBA00010980"/>
    </source>
</evidence>
<evidence type="ECO:0000256" key="8">
    <source>
        <dbReference type="ARBA" id="ARBA00022729"/>
    </source>
</evidence>
<dbReference type="OrthoDB" id="1637350at2759"/>
<proteinExistence type="inferred from homology"/>
<dbReference type="InterPro" id="IPR012334">
    <property type="entry name" value="Pectin_lyas_fold"/>
</dbReference>
<keyword evidence="6 11" id="KW-0964">Secreted</keyword>
<evidence type="ECO:0000256" key="6">
    <source>
        <dbReference type="ARBA" id="ARBA00022525"/>
    </source>
</evidence>
<keyword evidence="10 11" id="KW-0456">Lyase</keyword>
<dbReference type="SMART" id="SM00656">
    <property type="entry name" value="Amb_all"/>
    <property type="match status" value="1"/>
</dbReference>
<evidence type="ECO:0000256" key="3">
    <source>
        <dbReference type="ARBA" id="ARBA00004613"/>
    </source>
</evidence>
<keyword evidence="15" id="KW-1185">Reference proteome</keyword>
<dbReference type="InterPro" id="IPR045032">
    <property type="entry name" value="PEL"/>
</dbReference>
<dbReference type="GO" id="GO:0046872">
    <property type="term" value="F:metal ion binding"/>
    <property type="evidence" value="ECO:0007669"/>
    <property type="project" value="UniProtKB-KW"/>
</dbReference>
<dbReference type="SUPFAM" id="SSF51126">
    <property type="entry name" value="Pectin lyase-like"/>
    <property type="match status" value="1"/>
</dbReference>